<dbReference type="EMBL" id="JADIMG010000036">
    <property type="protein sequence ID" value="MBO8459443.1"/>
    <property type="molecule type" value="Genomic_DNA"/>
</dbReference>
<feature type="transmembrane region" description="Helical" evidence="1">
    <location>
        <begin position="174"/>
        <end position="195"/>
    </location>
</feature>
<name>A0A9D9HT96_9BACT</name>
<dbReference type="AlphaFoldDB" id="A0A9D9HT96"/>
<gene>
    <name evidence="2" type="ORF">IAA73_03815</name>
</gene>
<accession>A0A9D9HT96</accession>
<evidence type="ECO:0000313" key="2">
    <source>
        <dbReference type="EMBL" id="MBO8459443.1"/>
    </source>
</evidence>
<sequence>MSQDKLFLCNGMPFLPLCVLFVILWPCGVWAEASFAIGGGVKTIPFNSVTSFHWKSDVTPRVYPAQPQTFRFSKQASANASVYSNKVLQANTYRSVGGGQQVYPSVSYGASAAYSQAASASVNLPIHLGAADKWTQPQSPLSSNVQSLAAVDMAVMQKDRPVGPVTGGDDEIPGVVPVGNGIPVALFLCVVYVFVKSYRRERV</sequence>
<dbReference type="Proteomes" id="UP000823641">
    <property type="component" value="Unassembled WGS sequence"/>
</dbReference>
<reference evidence="2" key="2">
    <citation type="journal article" date="2021" name="PeerJ">
        <title>Extensive microbial diversity within the chicken gut microbiome revealed by metagenomics and culture.</title>
        <authorList>
            <person name="Gilroy R."/>
            <person name="Ravi A."/>
            <person name="Getino M."/>
            <person name="Pursley I."/>
            <person name="Horton D.L."/>
            <person name="Alikhan N.F."/>
            <person name="Baker D."/>
            <person name="Gharbi K."/>
            <person name="Hall N."/>
            <person name="Watson M."/>
            <person name="Adriaenssens E.M."/>
            <person name="Foster-Nyarko E."/>
            <person name="Jarju S."/>
            <person name="Secka A."/>
            <person name="Antonio M."/>
            <person name="Oren A."/>
            <person name="Chaudhuri R.R."/>
            <person name="La Ragione R."/>
            <person name="Hildebrand F."/>
            <person name="Pallen M.J."/>
        </authorList>
    </citation>
    <scope>NUCLEOTIDE SEQUENCE</scope>
    <source>
        <strain evidence="2">G3-3990</strain>
    </source>
</reference>
<comment type="caution">
    <text evidence="2">The sequence shown here is derived from an EMBL/GenBank/DDBJ whole genome shotgun (WGS) entry which is preliminary data.</text>
</comment>
<keyword evidence="1" id="KW-0472">Membrane</keyword>
<reference evidence="2" key="1">
    <citation type="submission" date="2020-10" db="EMBL/GenBank/DDBJ databases">
        <authorList>
            <person name="Gilroy R."/>
        </authorList>
    </citation>
    <scope>NUCLEOTIDE SEQUENCE</scope>
    <source>
        <strain evidence="2">G3-3990</strain>
    </source>
</reference>
<keyword evidence="1" id="KW-0812">Transmembrane</keyword>
<keyword evidence="1" id="KW-1133">Transmembrane helix</keyword>
<evidence type="ECO:0000256" key="1">
    <source>
        <dbReference type="SAM" id="Phobius"/>
    </source>
</evidence>
<proteinExistence type="predicted"/>
<protein>
    <submittedName>
        <fullName evidence="2">Uncharacterized protein</fullName>
    </submittedName>
</protein>
<evidence type="ECO:0000313" key="3">
    <source>
        <dbReference type="Proteomes" id="UP000823641"/>
    </source>
</evidence>
<organism evidence="2 3">
    <name type="scientific">Candidatus Gallipaludibacter merdavium</name>
    <dbReference type="NCBI Taxonomy" id="2840839"/>
    <lineage>
        <taxon>Bacteria</taxon>
        <taxon>Pseudomonadati</taxon>
        <taxon>Bacteroidota</taxon>
        <taxon>Bacteroidia</taxon>
        <taxon>Bacteroidales</taxon>
        <taxon>Candidatus Gallipaludibacter</taxon>
    </lineage>
</organism>